<dbReference type="InterPro" id="IPR022496">
    <property type="entry name" value="T6A_TsaB"/>
</dbReference>
<dbReference type="RefSeq" id="WP_005998093.1">
    <property type="nucleotide sequence ID" value="NZ_AAEW02000003.1"/>
</dbReference>
<dbReference type="GO" id="GO:0008233">
    <property type="term" value="F:peptidase activity"/>
    <property type="evidence" value="ECO:0007669"/>
    <property type="project" value="UniProtKB-KW"/>
</dbReference>
<feature type="domain" description="Gcp-like" evidence="1">
    <location>
        <begin position="33"/>
        <end position="150"/>
    </location>
</feature>
<dbReference type="Pfam" id="PF00814">
    <property type="entry name" value="TsaD"/>
    <property type="match status" value="1"/>
</dbReference>
<reference evidence="2" key="2">
    <citation type="submission" date="2006-05" db="EMBL/GenBank/DDBJ databases">
        <title>Sequencing of the draft genome and assembly of Desulfuromonas acetoxidans DSM 684.</title>
        <authorList>
            <consortium name="US DOE Joint Genome Institute (JGI-PGF)"/>
            <person name="Copeland A."/>
            <person name="Lucas S."/>
            <person name="Lapidus A."/>
            <person name="Barry K."/>
            <person name="Detter J.C."/>
            <person name="Glavina del Rio T."/>
            <person name="Hammon N."/>
            <person name="Israni S."/>
            <person name="Dalin E."/>
            <person name="Tice H."/>
            <person name="Bruce D."/>
            <person name="Pitluck S."/>
            <person name="Richardson P."/>
        </authorList>
    </citation>
    <scope>NUCLEOTIDE SEQUENCE [LARGE SCALE GENOMIC DNA]</scope>
    <source>
        <strain evidence="2">DSM 684</strain>
    </source>
</reference>
<dbReference type="OrthoDB" id="9809995at2"/>
<gene>
    <name evidence="2" type="ORF">Dace_1949</name>
</gene>
<dbReference type="InterPro" id="IPR043129">
    <property type="entry name" value="ATPase_NBD"/>
</dbReference>
<evidence type="ECO:0000313" key="3">
    <source>
        <dbReference type="Proteomes" id="UP000005695"/>
    </source>
</evidence>
<dbReference type="GO" id="GO:0002949">
    <property type="term" value="P:tRNA threonylcarbamoyladenosine modification"/>
    <property type="evidence" value="ECO:0007669"/>
    <property type="project" value="InterPro"/>
</dbReference>
<evidence type="ECO:0000259" key="1">
    <source>
        <dbReference type="Pfam" id="PF00814"/>
    </source>
</evidence>
<dbReference type="PANTHER" id="PTHR11735:SF11">
    <property type="entry name" value="TRNA THREONYLCARBAMOYLADENOSINE BIOSYNTHESIS PROTEIN TSAB"/>
    <property type="match status" value="1"/>
</dbReference>
<dbReference type="PANTHER" id="PTHR11735">
    <property type="entry name" value="TRNA N6-ADENOSINE THREONYLCARBAMOYLTRANSFERASE"/>
    <property type="match status" value="1"/>
</dbReference>
<dbReference type="GO" id="GO:0005829">
    <property type="term" value="C:cytosol"/>
    <property type="evidence" value="ECO:0007669"/>
    <property type="project" value="TreeGrafter"/>
</dbReference>
<name>Q1K333_DESA6</name>
<dbReference type="SUPFAM" id="SSF53067">
    <property type="entry name" value="Actin-like ATPase domain"/>
    <property type="match status" value="2"/>
</dbReference>
<organism evidence="2 3">
    <name type="scientific">Desulfuromonas acetoxidans (strain DSM 684 / 11070)</name>
    <dbReference type="NCBI Taxonomy" id="281689"/>
    <lineage>
        <taxon>Bacteria</taxon>
        <taxon>Pseudomonadati</taxon>
        <taxon>Thermodesulfobacteriota</taxon>
        <taxon>Desulfuromonadia</taxon>
        <taxon>Desulfuromonadales</taxon>
        <taxon>Desulfuromonadaceae</taxon>
        <taxon>Desulfuromonas</taxon>
    </lineage>
</organism>
<sequence>MALLLCLDSSTPCGSVAVCQDGRVLAEMTLDVSGKTHSDYLLRYTDIILEEVGGQLDQIEGLGVVAGPGSFTGLRVGLATVQGLALALKKPIYPVSSLEVVAFSNGPSTIPVMSVIDARKKEVYAACYRWLDGLPHLVGSERVISPQSLIEELCEKTLFVGNGVVSYSHWFLECDHDNVQACPDVNLVPKAGAVGLLIHRKGGAAHSLDPFHLHPVYIRPSDAELQHATTAV</sequence>
<dbReference type="CDD" id="cd24032">
    <property type="entry name" value="ASKHA_NBD_TsaB"/>
    <property type="match status" value="1"/>
</dbReference>
<keyword evidence="3" id="KW-1185">Reference proteome</keyword>
<dbReference type="Gene3D" id="3.30.420.40">
    <property type="match status" value="2"/>
</dbReference>
<dbReference type="NCBIfam" id="TIGR03725">
    <property type="entry name" value="T6A_YeaZ"/>
    <property type="match status" value="1"/>
</dbReference>
<dbReference type="Proteomes" id="UP000005695">
    <property type="component" value="Unassembled WGS sequence"/>
</dbReference>
<dbReference type="AlphaFoldDB" id="Q1K333"/>
<evidence type="ECO:0000313" key="2">
    <source>
        <dbReference type="EMBL" id="EAT16698.1"/>
    </source>
</evidence>
<dbReference type="EMBL" id="AAEW02000003">
    <property type="protein sequence ID" value="EAT16698.1"/>
    <property type="molecule type" value="Genomic_DNA"/>
</dbReference>
<reference evidence="2" key="1">
    <citation type="submission" date="2006-05" db="EMBL/GenBank/DDBJ databases">
        <title>Annotation of the draft genome assembly of Desulfuromonas acetoxidans DSM 684.</title>
        <authorList>
            <consortium name="US DOE Joint Genome Institute (JGI-ORNL)"/>
            <person name="Larimer F."/>
            <person name="Land M."/>
            <person name="Hauser L."/>
        </authorList>
    </citation>
    <scope>NUCLEOTIDE SEQUENCE [LARGE SCALE GENOMIC DNA]</scope>
    <source>
        <strain evidence="2">DSM 684</strain>
    </source>
</reference>
<protein>
    <submittedName>
        <fullName evidence="2">Peptidase M22, glycoprotease</fullName>
    </submittedName>
</protein>
<proteinExistence type="predicted"/>
<dbReference type="InterPro" id="IPR000905">
    <property type="entry name" value="Gcp-like_dom"/>
</dbReference>
<dbReference type="GO" id="GO:0006508">
    <property type="term" value="P:proteolysis"/>
    <property type="evidence" value="ECO:0007669"/>
    <property type="project" value="UniProtKB-KW"/>
</dbReference>
<accession>Q1K333</accession>
<comment type="caution">
    <text evidence="2">The sequence shown here is derived from an EMBL/GenBank/DDBJ whole genome shotgun (WGS) entry which is preliminary data.</text>
</comment>